<sequence>MIRYEENISPEEYLELRRLVGWRLFPLEEAKNCVERAYMVLCVRDDERAIGVVRLSWDGGYVAFISDVIVIPEYQGQGIGKKLVEAVINRIKSEMKPGYMVNLNLNSAKGKEPFYAKLGFIERPNEEVGAGMNQWLILEE</sequence>
<evidence type="ECO:0000256" key="2">
    <source>
        <dbReference type="ARBA" id="ARBA00023315"/>
    </source>
</evidence>
<reference evidence="4 5" key="1">
    <citation type="submission" date="2016-11" db="EMBL/GenBank/DDBJ databases">
        <authorList>
            <person name="Jaros S."/>
            <person name="Januszkiewicz K."/>
            <person name="Wedrychowicz H."/>
        </authorList>
    </citation>
    <scope>NUCLEOTIDE SEQUENCE [LARGE SCALE GENOMIC DNA]</scope>
    <source>
        <strain evidence="4 5">DSM 14809</strain>
    </source>
</reference>
<evidence type="ECO:0000256" key="1">
    <source>
        <dbReference type="ARBA" id="ARBA00022679"/>
    </source>
</evidence>
<evidence type="ECO:0000313" key="5">
    <source>
        <dbReference type="Proteomes" id="UP000184185"/>
    </source>
</evidence>
<dbReference type="GO" id="GO:0005737">
    <property type="term" value="C:cytoplasm"/>
    <property type="evidence" value="ECO:0007669"/>
    <property type="project" value="TreeGrafter"/>
</dbReference>
<evidence type="ECO:0000259" key="3">
    <source>
        <dbReference type="PROSITE" id="PS51186"/>
    </source>
</evidence>
<name>A0A1M6FSY1_PSEXY</name>
<dbReference type="PANTHER" id="PTHR43626:SF4">
    <property type="entry name" value="GCN5-RELATED N-ACETYLTRANSFERASE 2, CHLOROPLASTIC"/>
    <property type="match status" value="1"/>
</dbReference>
<keyword evidence="5" id="KW-1185">Reference proteome</keyword>
<organism evidence="4 5">
    <name type="scientific">Pseudobutyrivibrio xylanivorans DSM 14809</name>
    <dbReference type="NCBI Taxonomy" id="1123012"/>
    <lineage>
        <taxon>Bacteria</taxon>
        <taxon>Bacillati</taxon>
        <taxon>Bacillota</taxon>
        <taxon>Clostridia</taxon>
        <taxon>Lachnospirales</taxon>
        <taxon>Lachnospiraceae</taxon>
        <taxon>Pseudobutyrivibrio</taxon>
    </lineage>
</organism>
<dbReference type="PROSITE" id="PS51186">
    <property type="entry name" value="GNAT"/>
    <property type="match status" value="1"/>
</dbReference>
<proteinExistence type="predicted"/>
<dbReference type="RefSeq" id="WP_072915498.1">
    <property type="nucleotide sequence ID" value="NZ_FQYQ01000008.1"/>
</dbReference>
<dbReference type="InterPro" id="IPR000182">
    <property type="entry name" value="GNAT_dom"/>
</dbReference>
<dbReference type="Gene3D" id="3.40.630.30">
    <property type="match status" value="1"/>
</dbReference>
<dbReference type="Proteomes" id="UP000184185">
    <property type="component" value="Unassembled WGS sequence"/>
</dbReference>
<accession>A0A1M6FSY1</accession>
<keyword evidence="1 4" id="KW-0808">Transferase</keyword>
<dbReference type="InterPro" id="IPR016181">
    <property type="entry name" value="Acyl_CoA_acyltransferase"/>
</dbReference>
<dbReference type="PANTHER" id="PTHR43626">
    <property type="entry name" value="ACYL-COA N-ACYLTRANSFERASE"/>
    <property type="match status" value="1"/>
</dbReference>
<dbReference type="InterPro" id="IPR045039">
    <property type="entry name" value="NSI-like"/>
</dbReference>
<dbReference type="SUPFAM" id="SSF55729">
    <property type="entry name" value="Acyl-CoA N-acyltransferases (Nat)"/>
    <property type="match status" value="1"/>
</dbReference>
<keyword evidence="2" id="KW-0012">Acyltransferase</keyword>
<dbReference type="CDD" id="cd04301">
    <property type="entry name" value="NAT_SF"/>
    <property type="match status" value="1"/>
</dbReference>
<gene>
    <name evidence="4" type="ORF">SAMN02745725_01553</name>
</gene>
<dbReference type="Pfam" id="PF13508">
    <property type="entry name" value="Acetyltransf_7"/>
    <property type="match status" value="1"/>
</dbReference>
<dbReference type="GO" id="GO:0008080">
    <property type="term" value="F:N-acetyltransferase activity"/>
    <property type="evidence" value="ECO:0007669"/>
    <property type="project" value="InterPro"/>
</dbReference>
<dbReference type="OrthoDB" id="9775804at2"/>
<dbReference type="AlphaFoldDB" id="A0A1M6FSY1"/>
<feature type="domain" description="N-acetyltransferase" evidence="3">
    <location>
        <begin position="1"/>
        <end position="140"/>
    </location>
</feature>
<evidence type="ECO:0000313" key="4">
    <source>
        <dbReference type="EMBL" id="SHJ00801.1"/>
    </source>
</evidence>
<dbReference type="EMBL" id="FQYQ01000008">
    <property type="protein sequence ID" value="SHJ00801.1"/>
    <property type="molecule type" value="Genomic_DNA"/>
</dbReference>
<protein>
    <submittedName>
        <fullName evidence="4">Acetyltransferase (GNAT) domain-containing protein</fullName>
    </submittedName>
</protein>